<comment type="caution">
    <text evidence="1">The sequence shown here is derived from an EMBL/GenBank/DDBJ whole genome shotgun (WGS) entry which is preliminary data.</text>
</comment>
<organism evidence="1 2">
    <name type="scientific">Curtobacterium flaccumfaciens</name>
    <dbReference type="NCBI Taxonomy" id="2035"/>
    <lineage>
        <taxon>Bacteria</taxon>
        <taxon>Bacillati</taxon>
        <taxon>Actinomycetota</taxon>
        <taxon>Actinomycetes</taxon>
        <taxon>Micrococcales</taxon>
        <taxon>Microbacteriaceae</taxon>
        <taxon>Curtobacterium</taxon>
    </lineage>
</organism>
<dbReference type="InterPro" id="IPR036388">
    <property type="entry name" value="WH-like_DNA-bd_sf"/>
</dbReference>
<evidence type="ECO:0008006" key="3">
    <source>
        <dbReference type="Google" id="ProtNLM"/>
    </source>
</evidence>
<accession>A0A4R6DDD5</accession>
<dbReference type="AlphaFoldDB" id="A0A4R6DDD5"/>
<protein>
    <recommendedName>
        <fullName evidence="3">DNA-binding protein</fullName>
    </recommendedName>
</protein>
<dbReference type="Proteomes" id="UP000295764">
    <property type="component" value="Unassembled WGS sequence"/>
</dbReference>
<evidence type="ECO:0000313" key="2">
    <source>
        <dbReference type="Proteomes" id="UP000295764"/>
    </source>
</evidence>
<dbReference type="InterPro" id="IPR009061">
    <property type="entry name" value="DNA-bd_dom_put_sf"/>
</dbReference>
<reference evidence="1 2" key="1">
    <citation type="submission" date="2019-03" db="EMBL/GenBank/DDBJ databases">
        <title>Genomic analyses of the natural microbiome of Caenorhabditis elegans.</title>
        <authorList>
            <person name="Samuel B."/>
        </authorList>
    </citation>
    <scope>NUCLEOTIDE SEQUENCE [LARGE SCALE GENOMIC DNA]</scope>
    <source>
        <strain evidence="1 2">JUb65</strain>
    </source>
</reference>
<name>A0A4R6DDD5_9MICO</name>
<dbReference type="EMBL" id="SNVW01000011">
    <property type="protein sequence ID" value="TDN42561.1"/>
    <property type="molecule type" value="Genomic_DNA"/>
</dbReference>
<evidence type="ECO:0000313" key="1">
    <source>
        <dbReference type="EMBL" id="TDN42561.1"/>
    </source>
</evidence>
<sequence length="69" mass="7933">MTMQAIRQVEDLPEWSTRVQLSQFIEVSVQTLARWKVEGRGPRVTKIGQAVRYRKADVLSWLDSLSEAS</sequence>
<proteinExistence type="predicted"/>
<dbReference type="RefSeq" id="WP_243736402.1">
    <property type="nucleotide sequence ID" value="NZ_SNVW01000011.1"/>
</dbReference>
<gene>
    <name evidence="1" type="ORF">EDF64_11136</name>
</gene>
<dbReference type="Gene3D" id="1.10.10.10">
    <property type="entry name" value="Winged helix-like DNA-binding domain superfamily/Winged helix DNA-binding domain"/>
    <property type="match status" value="1"/>
</dbReference>
<dbReference type="SUPFAM" id="SSF46955">
    <property type="entry name" value="Putative DNA-binding domain"/>
    <property type="match status" value="1"/>
</dbReference>